<evidence type="ECO:0000256" key="5">
    <source>
        <dbReference type="ARBA" id="ARBA00022840"/>
    </source>
</evidence>
<evidence type="ECO:0000256" key="2">
    <source>
        <dbReference type="ARBA" id="ARBA00022598"/>
    </source>
</evidence>
<comment type="similarity">
    <text evidence="6">Belongs to the TiaS family.</text>
</comment>
<dbReference type="CDD" id="cd04482">
    <property type="entry name" value="RPA2_OBF_like"/>
    <property type="match status" value="1"/>
</dbReference>
<organism evidence="10 11">
    <name type="scientific">Nitrosopumilus oxyclinae</name>
    <dbReference type="NCBI Taxonomy" id="1959104"/>
    <lineage>
        <taxon>Archaea</taxon>
        <taxon>Nitrososphaerota</taxon>
        <taxon>Nitrososphaeria</taxon>
        <taxon>Nitrosopumilales</taxon>
        <taxon>Nitrosopumilaceae</taxon>
        <taxon>Nitrosopumilus</taxon>
    </lineage>
</organism>
<dbReference type="Gene3D" id="3.30.70.2200">
    <property type="match status" value="1"/>
</dbReference>
<dbReference type="OrthoDB" id="39189at2157"/>
<protein>
    <recommendedName>
        <fullName evidence="6">tRNA(Ile2) 2-agmatinylcytidine synthetase TiaS</fullName>
        <shortName evidence="6">tRNA(Ile2)-agm2C synthetase</shortName>
        <ecNumber evidence="6">6.3.4.22</ecNumber>
    </recommendedName>
    <alternativeName>
        <fullName evidence="6">tRNA(Ile2) agmatidine synthetase</fullName>
    </alternativeName>
</protein>
<dbReference type="HAMAP" id="MF_01892">
    <property type="entry name" value="tRNA_Ile2_agm2C_synt"/>
    <property type="match status" value="1"/>
</dbReference>
<dbReference type="Pfam" id="PF23783">
    <property type="entry name" value="Zn_ribbon_TiaS"/>
    <property type="match status" value="1"/>
</dbReference>
<feature type="domain" description="TiaS C-terminal zinc ribbon" evidence="9">
    <location>
        <begin position="367"/>
        <end position="407"/>
    </location>
</feature>
<name>A0A7D5RBG5_9ARCH</name>
<gene>
    <name evidence="6" type="primary">tiaS</name>
    <name evidence="10" type="ORF">C5F49_08075</name>
</gene>
<dbReference type="GO" id="GO:0016879">
    <property type="term" value="F:ligase activity, forming carbon-nitrogen bonds"/>
    <property type="evidence" value="ECO:0007669"/>
    <property type="project" value="UniProtKB-UniRule"/>
</dbReference>
<dbReference type="InterPro" id="IPR013696">
    <property type="entry name" value="TiaS_FLD"/>
</dbReference>
<keyword evidence="2 6" id="KW-0436">Ligase</keyword>
<evidence type="ECO:0000313" key="11">
    <source>
        <dbReference type="Proteomes" id="UP000509441"/>
    </source>
</evidence>
<feature type="domain" description="TiaS FLD" evidence="7">
    <location>
        <begin position="151"/>
        <end position="264"/>
    </location>
</feature>
<evidence type="ECO:0000313" key="10">
    <source>
        <dbReference type="EMBL" id="QLH05281.1"/>
    </source>
</evidence>
<comment type="subcellular location">
    <subcellularLocation>
        <location evidence="6">Cytoplasm</location>
    </subcellularLocation>
</comment>
<dbReference type="CDD" id="cd00029">
    <property type="entry name" value="C1"/>
    <property type="match status" value="1"/>
</dbReference>
<keyword evidence="1 6" id="KW-0963">Cytoplasm</keyword>
<dbReference type="InterPro" id="IPR053870">
    <property type="entry name" value="TiaS-like_TCKD"/>
</dbReference>
<dbReference type="InterPro" id="IPR055394">
    <property type="entry name" value="Zn_ribbon_TiaS"/>
</dbReference>
<dbReference type="Gene3D" id="3.90.600.20">
    <property type="match status" value="1"/>
</dbReference>
<feature type="domain" description="TiaS-like TCKD" evidence="8">
    <location>
        <begin position="17"/>
        <end position="75"/>
    </location>
</feature>
<evidence type="ECO:0000259" key="7">
    <source>
        <dbReference type="Pfam" id="PF08489"/>
    </source>
</evidence>
<keyword evidence="11" id="KW-1185">Reference proteome</keyword>
<accession>A0A7D5RBG5</accession>
<evidence type="ECO:0000259" key="8">
    <source>
        <dbReference type="Pfam" id="PF22641"/>
    </source>
</evidence>
<dbReference type="Gene3D" id="2.40.50.1010">
    <property type="match status" value="1"/>
</dbReference>
<comment type="catalytic activity">
    <reaction evidence="6">
        <text>cytidine(34) in tRNA(Ile2) + agmatine + ATP + H2O = 2-agmatinylcytidine(34) in tRNA(Ile2) + AMP + 2 phosphate + 2 H(+)</text>
        <dbReference type="Rhea" id="RHEA:43608"/>
        <dbReference type="Rhea" id="RHEA-COMP:10625"/>
        <dbReference type="Rhea" id="RHEA-COMP:10626"/>
        <dbReference type="ChEBI" id="CHEBI:15377"/>
        <dbReference type="ChEBI" id="CHEBI:15378"/>
        <dbReference type="ChEBI" id="CHEBI:30616"/>
        <dbReference type="ChEBI" id="CHEBI:43474"/>
        <dbReference type="ChEBI" id="CHEBI:58145"/>
        <dbReference type="ChEBI" id="CHEBI:82748"/>
        <dbReference type="ChEBI" id="CHEBI:83545"/>
        <dbReference type="ChEBI" id="CHEBI:456215"/>
        <dbReference type="EC" id="6.3.4.22"/>
    </reaction>
</comment>
<keyword evidence="4 6" id="KW-0547">Nucleotide-binding</keyword>
<dbReference type="GO" id="GO:0005737">
    <property type="term" value="C:cytoplasm"/>
    <property type="evidence" value="ECO:0007669"/>
    <property type="project" value="UniProtKB-SubCell"/>
</dbReference>
<dbReference type="EC" id="6.3.4.22" evidence="6"/>
<evidence type="ECO:0000259" key="9">
    <source>
        <dbReference type="Pfam" id="PF23783"/>
    </source>
</evidence>
<dbReference type="GO" id="GO:0005524">
    <property type="term" value="F:ATP binding"/>
    <property type="evidence" value="ECO:0007669"/>
    <property type="project" value="UniProtKB-KW"/>
</dbReference>
<evidence type="ECO:0000256" key="4">
    <source>
        <dbReference type="ARBA" id="ARBA00022741"/>
    </source>
</evidence>
<keyword evidence="10" id="KW-0238">DNA-binding</keyword>
<dbReference type="PANTHER" id="PTHR40705">
    <property type="entry name" value="TRNA(ILE2) 2-AGMATINYLCYTIDINE SYNTHETASE TIAS"/>
    <property type="match status" value="1"/>
</dbReference>
<dbReference type="GO" id="GO:0003677">
    <property type="term" value="F:DNA binding"/>
    <property type="evidence" value="ECO:0007669"/>
    <property type="project" value="UniProtKB-KW"/>
</dbReference>
<dbReference type="Pfam" id="PF08489">
    <property type="entry name" value="TiaS_FLD"/>
    <property type="match status" value="1"/>
</dbReference>
<dbReference type="InterPro" id="IPR024913">
    <property type="entry name" value="tRNA_Ile2__agm2C_synt"/>
</dbReference>
<dbReference type="PANTHER" id="PTHR40705:SF1">
    <property type="entry name" value="TRNA(ILE2) 2-AGMATINYLCYTIDINE SYNTHETASE TIAS"/>
    <property type="match status" value="1"/>
</dbReference>
<dbReference type="KEGG" id="nox:C5F49_08075"/>
<dbReference type="AlphaFoldDB" id="A0A7D5RBG5"/>
<keyword evidence="3 6" id="KW-0819">tRNA processing</keyword>
<sequence>MSDQFKKVMEKETILNVGFDDTDSPKGMCTTFLAYKIVDLLQKQKTEFLDFPRLIRFNPNIPWKTRGNGAVSFKIKTKNPSKIKKQIKNLVSKYSDTENGANPGLVFFESDSIPSEFTKFSKLALWQLINRNNAKTFAKKNNLEIHFQGNGQGLVGAIGAIGYDFQDHTLELLSYRKKSKFGKERKLSTASVKQMQEKTSPNTFNSFDTKKGRVLITPHGPDPVFYGVRGENVDSLVYATKIIKTTEKLDGYMIFKSNQGTGDHLKNELTFENMKPYASGKISGIVSNTPKIVKGGHVFFKINSNNHEFWCAVYKPTGMTKVASNLLKGDKISVGGGVRKASKHFPRIINLEFINIVSLEKNTTLSNPQCNKCHKKMKSKGINQGFQCIRCGKKDSKKITTEIPRDIKQQLYLPKISAHRHLSRPLQRIRTINKSSKFDKSLSWFCVYGK</sequence>
<dbReference type="Pfam" id="PF22641">
    <property type="entry name" value="TiaS_TCKD"/>
    <property type="match status" value="1"/>
</dbReference>
<dbReference type="Proteomes" id="UP000509441">
    <property type="component" value="Chromosome"/>
</dbReference>
<proteinExistence type="inferred from homology"/>
<evidence type="ECO:0000256" key="6">
    <source>
        <dbReference type="HAMAP-Rule" id="MF_01892"/>
    </source>
</evidence>
<dbReference type="EMBL" id="CP026994">
    <property type="protein sequence ID" value="QLH05281.1"/>
    <property type="molecule type" value="Genomic_DNA"/>
</dbReference>
<reference evidence="10 11" key="1">
    <citation type="submission" date="2018-02" db="EMBL/GenBank/DDBJ databases">
        <title>Complete genome of Nitrosopumilus oxyclinae HCE1.</title>
        <authorList>
            <person name="Qin W."/>
            <person name="Zheng Y."/>
            <person name="Stahl D.A."/>
        </authorList>
    </citation>
    <scope>NUCLEOTIDE SEQUENCE [LARGE SCALE GENOMIC DNA]</scope>
    <source>
        <strain evidence="10 11">HCE1</strain>
    </source>
</reference>
<evidence type="ECO:0000256" key="1">
    <source>
        <dbReference type="ARBA" id="ARBA00022490"/>
    </source>
</evidence>
<comment type="function">
    <text evidence="6">ATP-dependent agmatine transferase that catalyzes the formation of 2-agmatinylcytidine (agm2C) at the wobble position (C34) of tRNA(Ile2), converting the codon specificity from AUG to AUA.</text>
</comment>
<evidence type="ECO:0000256" key="3">
    <source>
        <dbReference type="ARBA" id="ARBA00022694"/>
    </source>
</evidence>
<keyword evidence="5 6" id="KW-0067">ATP-binding</keyword>
<dbReference type="GO" id="GO:0002101">
    <property type="term" value="P:tRNA wobble cytosine modification"/>
    <property type="evidence" value="ECO:0007669"/>
    <property type="project" value="UniProtKB-UniRule"/>
</dbReference>